<dbReference type="PROSITE" id="PS00062">
    <property type="entry name" value="ALDOKETO_REDUCTASE_2"/>
    <property type="match status" value="1"/>
</dbReference>
<feature type="repeat" description="ANK" evidence="18">
    <location>
        <begin position="469"/>
        <end position="501"/>
    </location>
</feature>
<feature type="transmembrane region" description="Helical" evidence="20">
    <location>
        <begin position="710"/>
        <end position="728"/>
    </location>
</feature>
<evidence type="ECO:0000256" key="4">
    <source>
        <dbReference type="ARBA" id="ARBA00012210"/>
    </source>
</evidence>
<dbReference type="PROSITE" id="PS50216">
    <property type="entry name" value="DHHC"/>
    <property type="match status" value="1"/>
</dbReference>
<dbReference type="InterPro" id="IPR018170">
    <property type="entry name" value="Aldo/ket_reductase_CS"/>
</dbReference>
<evidence type="ECO:0000256" key="3">
    <source>
        <dbReference type="ARBA" id="ARBA00010104"/>
    </source>
</evidence>
<dbReference type="GO" id="GO:0019706">
    <property type="term" value="F:protein-cysteine S-palmitoyltransferase activity"/>
    <property type="evidence" value="ECO:0007669"/>
    <property type="project" value="UniProtKB-EC"/>
</dbReference>
<feature type="domain" description="Palmitoyltransferase DHHC" evidence="22">
    <location>
        <begin position="833"/>
        <end position="968"/>
    </location>
</feature>
<dbReference type="EMBL" id="LSBI01000001">
    <property type="protein sequence ID" value="OAQ94025.1"/>
    <property type="molecule type" value="Genomic_DNA"/>
</dbReference>
<dbReference type="Gene3D" id="1.25.40.20">
    <property type="entry name" value="Ankyrin repeat-containing domain"/>
    <property type="match status" value="1"/>
</dbReference>
<feature type="region of interest" description="Disordered" evidence="19">
    <location>
        <begin position="379"/>
        <end position="412"/>
    </location>
</feature>
<feature type="region of interest" description="Disordered" evidence="19">
    <location>
        <begin position="330"/>
        <end position="359"/>
    </location>
</feature>
<protein>
    <recommendedName>
        <fullName evidence="5">Palmitoyltransferase AKR1</fullName>
        <ecNumber evidence="4">2.3.1.225</ecNumber>
    </recommendedName>
    <alternativeName>
        <fullName evidence="15 16">Ankyrin repeat-containing protein AKR1</fullName>
    </alternativeName>
    <alternativeName>
        <fullName evidence="6">Palmitoyltransferase akr1</fullName>
    </alternativeName>
</protein>
<evidence type="ECO:0000256" key="5">
    <source>
        <dbReference type="ARBA" id="ARBA00016875"/>
    </source>
</evidence>
<dbReference type="Proteomes" id="UP000078340">
    <property type="component" value="Unassembled WGS sequence"/>
</dbReference>
<dbReference type="SUPFAM" id="SSF51430">
    <property type="entry name" value="NAD(P)-linked oxidoreductase"/>
    <property type="match status" value="1"/>
</dbReference>
<keyword evidence="13" id="KW-0564">Palmitate</keyword>
<dbReference type="InterPro" id="IPR002110">
    <property type="entry name" value="Ankyrin_rpt"/>
</dbReference>
<evidence type="ECO:0000259" key="22">
    <source>
        <dbReference type="Pfam" id="PF01529"/>
    </source>
</evidence>
<evidence type="ECO:0000256" key="20">
    <source>
        <dbReference type="SAM" id="Phobius"/>
    </source>
</evidence>
<feature type="domain" description="NADP-dependent oxidoreductase" evidence="21">
    <location>
        <begin position="21"/>
        <end position="285"/>
    </location>
</feature>
<dbReference type="CDD" id="cd19120">
    <property type="entry name" value="AKR_AKR3C2-3"/>
    <property type="match status" value="1"/>
</dbReference>
<evidence type="ECO:0000256" key="12">
    <source>
        <dbReference type="ARBA" id="ARBA00023136"/>
    </source>
</evidence>
<sequence>MSSPTRIPSVTLQDGTKIPVLGFGTGTAWYKPDRFSDFNPDMVKMLKDAIAAGYRHLDTAEGYGTENELGRAIKESGVPRNELFVTTKLAQTISEGSVKDVTVGFEKCLERLQLEYVDLLLLHTPYANKDSTYDKAAVAEAWRLIEAIHRSGKARAIGVSNFRRVHVENLLKTAEIKPVVNQIQFHPYIKGAPEYAKWLQSQGIAVQSWMGLAPITWLRQRHLEDTLEELSAKYGVSKSTILIRWQLDQQIIVLNTTKKVERMKEYFAALEFKLSDEDRSKITEIGQETHLRVPVPELFDGGDHSPSVCRQAQPTLPLNVNVSVNADANANGRLATPDRPQPPAGSPSRRFPLPLSAPAPATRPTAVVFVSHPPLRSAGTYMGSPTRPSSASAASSSTTTAPIHLSSKASAAAPKLNSEMEMGSLPADAANPPAAPDSDIMQVARVGDIAAMEKLFESGEFDATYADEEGITPLHWASINNQYAMCKFLIEHGAEINKKGGESIATPLQWAAQRCHYYTVNLLLQHGADPLITDAQGYNTLHISTFNGNVLLITLLLHQGIPVDVLDSFGHTSLMWAAYKGFPQCVDVFLRWGASVHAADEQGFTALHWALVKGNPGCILKIIEYGADRFAKTESGKTPAVTATELNTQGAWHRALRECGYDEDGHVATPPWPGSSYFLKDKRAFATRFLFLWPFLLTWGVLFVLSRFPVILGIPLALLTIYASLASAKQVLEYAPSDMRHFHKTPWMAGIFAGSLFFVGLDWLFVVLPGTTRTGTSGASPHYILNLVFAVLYCLTTFFYIASMRYDPGFVPKLNGIAEQRAVIDDLLKEWKYDEANFCVTCMIRTPLRSKHCRRCQRCVAKHDHHCPWVYNCVGVNNHRHFFLYLVCLTFGIFAYDWLLYYYFGNISADASDQCTLFGAGLCKMLNSDAYTLILAVWISLQLIWVTMLVFTQFFQVSRAMTTYENMTGIHISPAVTALTSTGTPLDPNLASLAAPGDTPSAANKHRGGMLKQWSRLLGVDPFIETITGRGAAAGKNKRKKKNPYSRGCLSNCKDFWCDPAPIFGQRENGTAVLGGAKVDYTVMYESPTLMRLTGMRTRGGYEAVGTEEV</sequence>
<feature type="repeat" description="ANK" evidence="18">
    <location>
        <begin position="602"/>
        <end position="634"/>
    </location>
</feature>
<accession>A0A179HU59</accession>
<feature type="repeat" description="ANK" evidence="18">
    <location>
        <begin position="503"/>
        <end position="535"/>
    </location>
</feature>
<comment type="subcellular location">
    <subcellularLocation>
        <location evidence="2">Early endosome membrane</location>
        <topology evidence="2">Multi-pass membrane protein</topology>
    </subcellularLocation>
</comment>
<keyword evidence="10" id="KW-0560">Oxidoreductase</keyword>
<evidence type="ECO:0000256" key="2">
    <source>
        <dbReference type="ARBA" id="ARBA00004520"/>
    </source>
</evidence>
<comment type="catalytic activity">
    <reaction evidence="17">
        <text>L-cysteinyl-[protein] + hexadecanoyl-CoA = S-hexadecanoyl-L-cysteinyl-[protein] + CoA</text>
        <dbReference type="Rhea" id="RHEA:36683"/>
        <dbReference type="Rhea" id="RHEA-COMP:10131"/>
        <dbReference type="Rhea" id="RHEA-COMP:11032"/>
        <dbReference type="ChEBI" id="CHEBI:29950"/>
        <dbReference type="ChEBI" id="CHEBI:57287"/>
        <dbReference type="ChEBI" id="CHEBI:57379"/>
        <dbReference type="ChEBI" id="CHEBI:74151"/>
        <dbReference type="EC" id="2.3.1.225"/>
    </reaction>
</comment>
<gene>
    <name evidence="23" type="ORF">VFPFJ_00133</name>
</gene>
<dbReference type="Gene3D" id="3.20.20.100">
    <property type="entry name" value="NADP-dependent oxidoreductase domain"/>
    <property type="match status" value="1"/>
</dbReference>
<feature type="transmembrane region" description="Helical" evidence="20">
    <location>
        <begin position="930"/>
        <end position="951"/>
    </location>
</feature>
<dbReference type="InterPro" id="IPR001594">
    <property type="entry name" value="Palmitoyltrfase_DHHC"/>
</dbReference>
<keyword evidence="11 18" id="KW-0040">ANK repeat</keyword>
<keyword evidence="9 20" id="KW-1133">Transmembrane helix</keyword>
<feature type="transmembrane region" description="Helical" evidence="20">
    <location>
        <begin position="749"/>
        <end position="771"/>
    </location>
</feature>
<feature type="compositionally biased region" description="Low complexity" evidence="19">
    <location>
        <begin position="350"/>
        <end position="359"/>
    </location>
</feature>
<name>A0A179HU59_PURLI</name>
<dbReference type="PRINTS" id="PR00069">
    <property type="entry name" value="ALDKETRDTASE"/>
</dbReference>
<comment type="caution">
    <text evidence="23">The sequence shown here is derived from an EMBL/GenBank/DDBJ whole genome shotgun (WGS) entry which is preliminary data.</text>
</comment>
<dbReference type="SMART" id="SM00248">
    <property type="entry name" value="ANK"/>
    <property type="match status" value="5"/>
</dbReference>
<dbReference type="GO" id="GO:0016616">
    <property type="term" value="F:oxidoreductase activity, acting on the CH-OH group of donors, NAD or NADP as acceptor"/>
    <property type="evidence" value="ECO:0007669"/>
    <property type="project" value="UniProtKB-ARBA"/>
</dbReference>
<reference evidence="23 24" key="1">
    <citation type="submission" date="2016-02" db="EMBL/GenBank/DDBJ databases">
        <title>Biosynthesis of antibiotic leucinostatins and their inhibition on Phytophthora in bio-control Purpureocillium lilacinum.</title>
        <authorList>
            <person name="Wang G."/>
            <person name="Liu Z."/>
            <person name="Lin R."/>
            <person name="Li E."/>
            <person name="Mao Z."/>
            <person name="Ling J."/>
            <person name="Yin W."/>
            <person name="Xie B."/>
        </authorList>
    </citation>
    <scope>NUCLEOTIDE SEQUENCE [LARGE SCALE GENOMIC DNA]</scope>
    <source>
        <strain evidence="23">PLFJ-1</strain>
    </source>
</reference>
<keyword evidence="8" id="KW-0677">Repeat</keyword>
<keyword evidence="23" id="KW-0808">Transferase</keyword>
<dbReference type="Pfam" id="PF12796">
    <property type="entry name" value="Ank_2"/>
    <property type="match status" value="2"/>
</dbReference>
<feature type="compositionally biased region" description="Low complexity" evidence="19">
    <location>
        <begin position="384"/>
        <end position="412"/>
    </location>
</feature>
<dbReference type="PANTHER" id="PTHR24161:SF85">
    <property type="entry name" value="PALMITOYLTRANSFERASE HIP14"/>
    <property type="match status" value="1"/>
</dbReference>
<evidence type="ECO:0000313" key="23">
    <source>
        <dbReference type="EMBL" id="OAQ94025.1"/>
    </source>
</evidence>
<dbReference type="InterPro" id="IPR044494">
    <property type="entry name" value="AKR3C2/3"/>
</dbReference>
<evidence type="ECO:0000259" key="21">
    <source>
        <dbReference type="Pfam" id="PF00248"/>
    </source>
</evidence>
<proteinExistence type="inferred from homology"/>
<dbReference type="KEGG" id="plj:28882268"/>
<dbReference type="Pfam" id="PF01529">
    <property type="entry name" value="DHHC"/>
    <property type="match status" value="1"/>
</dbReference>
<dbReference type="GeneID" id="28882268"/>
<feature type="transmembrane region" description="Helical" evidence="20">
    <location>
        <begin position="783"/>
        <end position="803"/>
    </location>
</feature>
<dbReference type="EC" id="2.3.1.225" evidence="4"/>
<dbReference type="InterPro" id="IPR023210">
    <property type="entry name" value="NADP_OxRdtase_dom"/>
</dbReference>
<organism evidence="23 24">
    <name type="scientific">Purpureocillium lilacinum</name>
    <name type="common">Paecilomyces lilacinus</name>
    <dbReference type="NCBI Taxonomy" id="33203"/>
    <lineage>
        <taxon>Eukaryota</taxon>
        <taxon>Fungi</taxon>
        <taxon>Dikarya</taxon>
        <taxon>Ascomycota</taxon>
        <taxon>Pezizomycotina</taxon>
        <taxon>Sordariomycetes</taxon>
        <taxon>Hypocreomycetidae</taxon>
        <taxon>Hypocreales</taxon>
        <taxon>Ophiocordycipitaceae</taxon>
        <taxon>Purpureocillium</taxon>
    </lineage>
</organism>
<evidence type="ECO:0000256" key="10">
    <source>
        <dbReference type="ARBA" id="ARBA00023002"/>
    </source>
</evidence>
<dbReference type="PROSITE" id="PS00798">
    <property type="entry name" value="ALDOKETO_REDUCTASE_1"/>
    <property type="match status" value="1"/>
</dbReference>
<dbReference type="FunFam" id="3.20.20.100:FF:000002">
    <property type="entry name" value="2,5-diketo-D-gluconic acid reductase A"/>
    <property type="match status" value="1"/>
</dbReference>
<evidence type="ECO:0000256" key="9">
    <source>
        <dbReference type="ARBA" id="ARBA00022989"/>
    </source>
</evidence>
<evidence type="ECO:0000256" key="7">
    <source>
        <dbReference type="ARBA" id="ARBA00022692"/>
    </source>
</evidence>
<keyword evidence="7 20" id="KW-0812">Transmembrane</keyword>
<dbReference type="InterPro" id="IPR036770">
    <property type="entry name" value="Ankyrin_rpt-contain_sf"/>
</dbReference>
<feature type="transmembrane region" description="Helical" evidence="20">
    <location>
        <begin position="685"/>
        <end position="704"/>
    </location>
</feature>
<evidence type="ECO:0000256" key="16">
    <source>
        <dbReference type="ARBA" id="ARBA00031920"/>
    </source>
</evidence>
<evidence type="ECO:0000256" key="8">
    <source>
        <dbReference type="ARBA" id="ARBA00022737"/>
    </source>
</evidence>
<dbReference type="SUPFAM" id="SSF48403">
    <property type="entry name" value="Ankyrin repeat"/>
    <property type="match status" value="1"/>
</dbReference>
<evidence type="ECO:0000313" key="24">
    <source>
        <dbReference type="Proteomes" id="UP000078340"/>
    </source>
</evidence>
<dbReference type="InterPro" id="IPR020471">
    <property type="entry name" value="AKR"/>
</dbReference>
<evidence type="ECO:0000256" key="11">
    <source>
        <dbReference type="ARBA" id="ARBA00023043"/>
    </source>
</evidence>
<comment type="similarity">
    <text evidence="3">Belongs to the DHHC palmitoyltransferase family. AKR/ZDHHC17 subfamily.</text>
</comment>
<evidence type="ECO:0000256" key="15">
    <source>
        <dbReference type="ARBA" id="ARBA00030960"/>
    </source>
</evidence>
<feature type="repeat" description="ANK" evidence="18">
    <location>
        <begin position="569"/>
        <end position="601"/>
    </location>
</feature>
<dbReference type="InterPro" id="IPR036812">
    <property type="entry name" value="NAD(P)_OxRdtase_dom_sf"/>
</dbReference>
<dbReference type="PROSITE" id="PS50297">
    <property type="entry name" value="ANK_REP_REGION"/>
    <property type="match status" value="3"/>
</dbReference>
<dbReference type="GO" id="GO:0016652">
    <property type="term" value="F:oxidoreductase activity, acting on NAD(P)H as acceptor"/>
    <property type="evidence" value="ECO:0007669"/>
    <property type="project" value="InterPro"/>
</dbReference>
<evidence type="ECO:0000256" key="13">
    <source>
        <dbReference type="ARBA" id="ARBA00023139"/>
    </source>
</evidence>
<feature type="transmembrane region" description="Helical" evidence="20">
    <location>
        <begin position="882"/>
        <end position="904"/>
    </location>
</feature>
<dbReference type="PANTHER" id="PTHR24161">
    <property type="entry name" value="ANK_REP_REGION DOMAIN-CONTAINING PROTEIN-RELATED"/>
    <property type="match status" value="1"/>
</dbReference>
<dbReference type="OMA" id="CRTCWIY"/>
<keyword evidence="14" id="KW-0449">Lipoprotein</keyword>
<evidence type="ECO:0000256" key="6">
    <source>
        <dbReference type="ARBA" id="ARBA00017919"/>
    </source>
</evidence>
<evidence type="ECO:0000256" key="14">
    <source>
        <dbReference type="ARBA" id="ARBA00023288"/>
    </source>
</evidence>
<dbReference type="STRING" id="33203.A0A179HU59"/>
<dbReference type="GO" id="GO:0031901">
    <property type="term" value="C:early endosome membrane"/>
    <property type="evidence" value="ECO:0007669"/>
    <property type="project" value="UniProtKB-SubCell"/>
</dbReference>
<evidence type="ECO:0000256" key="1">
    <source>
        <dbReference type="ARBA" id="ARBA00002100"/>
    </source>
</evidence>
<comment type="function">
    <text evidence="1">Palmitoyltransferase specific for casein kinase 1.</text>
</comment>
<evidence type="ECO:0000256" key="19">
    <source>
        <dbReference type="SAM" id="MobiDB-lite"/>
    </source>
</evidence>
<keyword evidence="12 20" id="KW-0472">Membrane</keyword>
<evidence type="ECO:0000256" key="17">
    <source>
        <dbReference type="ARBA" id="ARBA00048048"/>
    </source>
</evidence>
<dbReference type="AlphaFoldDB" id="A0A179HU59"/>
<feature type="repeat" description="ANK" evidence="18">
    <location>
        <begin position="536"/>
        <end position="568"/>
    </location>
</feature>
<dbReference type="Pfam" id="PF00248">
    <property type="entry name" value="Aldo_ket_red"/>
    <property type="match status" value="1"/>
</dbReference>
<evidence type="ECO:0000256" key="18">
    <source>
        <dbReference type="PROSITE-ProRule" id="PRU00023"/>
    </source>
</evidence>
<dbReference type="PROSITE" id="PS50088">
    <property type="entry name" value="ANK_REPEAT"/>
    <property type="match status" value="5"/>
</dbReference>